<dbReference type="GO" id="GO:0008168">
    <property type="term" value="F:methyltransferase activity"/>
    <property type="evidence" value="ECO:0007669"/>
    <property type="project" value="UniProtKB-KW"/>
</dbReference>
<dbReference type="InterPro" id="IPR003788">
    <property type="entry name" value="NDUFAF7"/>
</dbReference>
<evidence type="ECO:0000313" key="4">
    <source>
        <dbReference type="Proteomes" id="UP000603641"/>
    </source>
</evidence>
<dbReference type="Proteomes" id="UP000603641">
    <property type="component" value="Unassembled WGS sequence"/>
</dbReference>
<dbReference type="GO" id="GO:0032259">
    <property type="term" value="P:methylation"/>
    <property type="evidence" value="ECO:0007669"/>
    <property type="project" value="UniProtKB-KW"/>
</dbReference>
<comment type="caution">
    <text evidence="3">The sequence shown here is derived from an EMBL/GenBank/DDBJ whole genome shotgun (WGS) entry which is preliminary data.</text>
</comment>
<protein>
    <submittedName>
        <fullName evidence="3">SAM-dependent methyltransferase</fullName>
    </submittedName>
</protein>
<name>A0ABR8SM60_9BACL</name>
<sequence>MPNPSLLQKKLADSEWLTMEEYMEHALYHPLEGYYMKENTKIGKNGDFYTASLVSDVFANVWADLFIRTIEDQNLQPIVVEFGGGTGHFSQQVLESWSSQSVEHISYVIVELSPYHRRKLDAKLAEYPITILCSLNELIERYPSFRGIIFANEVLDAFPLRIFQKKNDEWYEKGVSLQKNTEELRFLYKKVENSSLQKKLEGIFRSRDKANELEVSFSMLSWLKNLYEWIELETCLFFVDYGLLGEEWNTLRLKEGSIRGYYRHQIQNNPLAFPGMMDITFHIDWEQVIRVGIDSGVTTLPVKNQGDFLLEEGLLSWLQDTQSLDPFSIEHKRNRAIRSFLLDHSLANGFQVIHQKKQTVL</sequence>
<dbReference type="InterPro" id="IPR038375">
    <property type="entry name" value="NDUFAF7_sf"/>
</dbReference>
<dbReference type="Gene3D" id="3.40.50.12710">
    <property type="match status" value="1"/>
</dbReference>
<keyword evidence="4" id="KW-1185">Reference proteome</keyword>
<reference evidence="3 4" key="1">
    <citation type="submission" date="2020-08" db="EMBL/GenBank/DDBJ databases">
        <title>A Genomic Blueprint of the Chicken Gut Microbiome.</title>
        <authorList>
            <person name="Gilroy R."/>
            <person name="Ravi A."/>
            <person name="Getino M."/>
            <person name="Pursley I."/>
            <person name="Horton D.L."/>
            <person name="Alikhan N.-F."/>
            <person name="Baker D."/>
            <person name="Gharbi K."/>
            <person name="Hall N."/>
            <person name="Watson M."/>
            <person name="Adriaenssens E.M."/>
            <person name="Foster-Nyarko E."/>
            <person name="Jarju S."/>
            <person name="Secka A."/>
            <person name="Antonio M."/>
            <person name="Oren A."/>
            <person name="Chaudhuri R."/>
            <person name="La Ragione R.M."/>
            <person name="Hildebrand F."/>
            <person name="Pallen M.J."/>
        </authorList>
    </citation>
    <scope>NUCLEOTIDE SEQUENCE [LARGE SCALE GENOMIC DNA]</scope>
    <source>
        <strain evidence="3 4">Sa2CUA10</strain>
    </source>
</reference>
<organism evidence="3 4">
    <name type="scientific">Fictibacillus norfolkensis</name>
    <dbReference type="NCBI Taxonomy" id="2762233"/>
    <lineage>
        <taxon>Bacteria</taxon>
        <taxon>Bacillati</taxon>
        <taxon>Bacillota</taxon>
        <taxon>Bacilli</taxon>
        <taxon>Bacillales</taxon>
        <taxon>Fictibacillaceae</taxon>
        <taxon>Fictibacillus</taxon>
    </lineage>
</organism>
<dbReference type="Pfam" id="PF02636">
    <property type="entry name" value="Methyltransf_28"/>
    <property type="match status" value="1"/>
</dbReference>
<keyword evidence="2" id="KW-0808">Transferase</keyword>
<dbReference type="RefSeq" id="WP_191753839.1">
    <property type="nucleotide sequence ID" value="NZ_JACSQM010000004.1"/>
</dbReference>
<dbReference type="InterPro" id="IPR029063">
    <property type="entry name" value="SAM-dependent_MTases_sf"/>
</dbReference>
<dbReference type="PANTHER" id="PTHR12049">
    <property type="entry name" value="PROTEIN ARGININE METHYLTRANSFERASE NDUFAF7, MITOCHONDRIAL"/>
    <property type="match status" value="1"/>
</dbReference>
<gene>
    <name evidence="3" type="ORF">H9648_10730</name>
</gene>
<evidence type="ECO:0000256" key="2">
    <source>
        <dbReference type="ARBA" id="ARBA00022679"/>
    </source>
</evidence>
<evidence type="ECO:0000313" key="3">
    <source>
        <dbReference type="EMBL" id="MBD7964527.1"/>
    </source>
</evidence>
<accession>A0ABR8SM60</accession>
<dbReference type="PANTHER" id="PTHR12049:SF7">
    <property type="entry name" value="PROTEIN ARGININE METHYLTRANSFERASE NDUFAF7, MITOCHONDRIAL"/>
    <property type="match status" value="1"/>
</dbReference>
<proteinExistence type="predicted"/>
<dbReference type="EMBL" id="JACSQM010000004">
    <property type="protein sequence ID" value="MBD7964527.1"/>
    <property type="molecule type" value="Genomic_DNA"/>
</dbReference>
<keyword evidence="1 3" id="KW-0489">Methyltransferase</keyword>
<dbReference type="SUPFAM" id="SSF53335">
    <property type="entry name" value="S-adenosyl-L-methionine-dependent methyltransferases"/>
    <property type="match status" value="1"/>
</dbReference>
<evidence type="ECO:0000256" key="1">
    <source>
        <dbReference type="ARBA" id="ARBA00022603"/>
    </source>
</evidence>